<dbReference type="RefSeq" id="WP_129210882.1">
    <property type="nucleotide sequence ID" value="NZ_CP026512.1"/>
</dbReference>
<dbReference type="PANTHER" id="PTHR37482">
    <property type="entry name" value="OUTER MEMBRANE PROTEIN ASSEMBLY FACTOR BAME"/>
    <property type="match status" value="1"/>
</dbReference>
<keyword evidence="3 4" id="KW-0998">Cell outer membrane</keyword>
<dbReference type="PANTHER" id="PTHR37482:SF1">
    <property type="entry name" value="OUTER MEMBRANE PROTEIN ASSEMBLY FACTOR BAME"/>
    <property type="match status" value="1"/>
</dbReference>
<dbReference type="EMBL" id="CP026512">
    <property type="protein sequence ID" value="QAX81709.1"/>
    <property type="molecule type" value="Genomic_DNA"/>
</dbReference>
<accession>A0ABX5R885</accession>
<protein>
    <recommendedName>
        <fullName evidence="4">Outer membrane protein assembly factor BamE</fullName>
    </recommendedName>
</protein>
<evidence type="ECO:0000256" key="3">
    <source>
        <dbReference type="ARBA" id="ARBA00023237"/>
    </source>
</evidence>
<name>A0ABX5R885_9PSED</name>
<feature type="region of interest" description="Disordered" evidence="5">
    <location>
        <begin position="156"/>
        <end position="175"/>
    </location>
</feature>
<reference evidence="7 8" key="1">
    <citation type="journal article" date="2018" name="Genome Biol. Evol.">
        <title>Partnering With a Pest: Genomes of Hemlock Woolly Adelgid Symbionts Reveal Atypical Nutritional Provisioning Patterns in Dual-Obligate Bacteria.</title>
        <authorList>
            <person name="Weglarz K.M."/>
            <person name="Havill N.P."/>
            <person name="Burke G.R."/>
            <person name="von Dohlen C.D."/>
        </authorList>
    </citation>
    <scope>NUCLEOTIDE SEQUENCE [LARGE SCALE GENOMIC DNA]</scope>
    <source>
        <strain evidence="7 8">HWA_ENA</strain>
    </source>
</reference>
<proteinExistence type="inferred from homology"/>
<comment type="subcellular location">
    <subcellularLocation>
        <location evidence="4">Cell outer membrane</location>
    </subcellularLocation>
</comment>
<evidence type="ECO:0000313" key="8">
    <source>
        <dbReference type="Proteomes" id="UP000288953"/>
    </source>
</evidence>
<dbReference type="InterPro" id="IPR026592">
    <property type="entry name" value="BamE"/>
</dbReference>
<comment type="function">
    <text evidence="4">Part of the outer membrane protein assembly complex, which is involved in assembly and insertion of beta-barrel proteins into the outer membrane.</text>
</comment>
<gene>
    <name evidence="4 7" type="primary">bamE</name>
    <name evidence="7" type="ORF">C3B55_00355</name>
</gene>
<comment type="similarity">
    <text evidence="4">Belongs to the BamE family.</text>
</comment>
<evidence type="ECO:0000256" key="4">
    <source>
        <dbReference type="HAMAP-Rule" id="MF_00925"/>
    </source>
</evidence>
<evidence type="ECO:0000256" key="5">
    <source>
        <dbReference type="SAM" id="MobiDB-lite"/>
    </source>
</evidence>
<dbReference type="Gene3D" id="3.30.1450.10">
    <property type="match status" value="1"/>
</dbReference>
<dbReference type="Pfam" id="PF04355">
    <property type="entry name" value="BamE"/>
    <property type="match status" value="1"/>
</dbReference>
<keyword evidence="2 4" id="KW-0472">Membrane</keyword>
<sequence>MQNIHILLTSVTIIVVLALTSCSFPKAYKNDIQQGNVITQDMINQLRPGMTRRQVQFIMGTPLLTNTFDANCWDYLYSMQSNGSGHQQKRVSLIFNVNDQLVSLSGDFMPDISHDKALLGKENITNMTANVRKTEKAQPEVSVKSHSLLDQIQKDIDGAKTVPVPAPQNLDTSAQ</sequence>
<evidence type="ECO:0000256" key="2">
    <source>
        <dbReference type="ARBA" id="ARBA00023136"/>
    </source>
</evidence>
<dbReference type="Proteomes" id="UP000288953">
    <property type="component" value="Chromosome"/>
</dbReference>
<evidence type="ECO:0000313" key="7">
    <source>
        <dbReference type="EMBL" id="QAX81709.1"/>
    </source>
</evidence>
<dbReference type="InterPro" id="IPR037873">
    <property type="entry name" value="BamE-like"/>
</dbReference>
<dbReference type="HAMAP" id="MF_00925">
    <property type="entry name" value="OM_assembly_BamE"/>
    <property type="match status" value="1"/>
</dbReference>
<organism evidence="7 8">
    <name type="scientific">Candidatus Pseudomonas adelgestsugas</name>
    <dbReference type="NCBI Taxonomy" id="1302376"/>
    <lineage>
        <taxon>Bacteria</taxon>
        <taxon>Pseudomonadati</taxon>
        <taxon>Pseudomonadota</taxon>
        <taxon>Gammaproteobacteria</taxon>
        <taxon>Pseudomonadales</taxon>
        <taxon>Pseudomonadaceae</taxon>
        <taxon>Pseudomonas</taxon>
    </lineage>
</organism>
<evidence type="ECO:0000259" key="6">
    <source>
        <dbReference type="Pfam" id="PF04355"/>
    </source>
</evidence>
<keyword evidence="8" id="KW-1185">Reference proteome</keyword>
<feature type="domain" description="Outer membrane protein assembly factor BamE" evidence="6">
    <location>
        <begin position="35"/>
        <end position="99"/>
    </location>
</feature>
<dbReference type="InterPro" id="IPR007450">
    <property type="entry name" value="BamE_dom"/>
</dbReference>
<keyword evidence="1 4" id="KW-0732">Signal</keyword>
<evidence type="ECO:0000256" key="1">
    <source>
        <dbReference type="ARBA" id="ARBA00022729"/>
    </source>
</evidence>
<comment type="subunit">
    <text evidence="4">Part of the Bam complex.</text>
</comment>